<dbReference type="PANTHER" id="PTHR10658">
    <property type="entry name" value="PHOSPHATIDYLINOSITOL TRANSFER PROTEIN"/>
    <property type="match status" value="1"/>
</dbReference>
<dbReference type="GO" id="GO:0008526">
    <property type="term" value="F:phosphatidylinositol transfer activity"/>
    <property type="evidence" value="ECO:0007669"/>
    <property type="project" value="TreeGrafter"/>
</dbReference>
<dbReference type="GO" id="GO:0005737">
    <property type="term" value="C:cytoplasm"/>
    <property type="evidence" value="ECO:0007669"/>
    <property type="project" value="TreeGrafter"/>
</dbReference>
<sequence>MQRLWLIIISVFVFSVGHHALAAICPDFSPVNHPPETPAPEKTQFDHMSNRLLSKFYTPYHMAHDVLVTEGDTAVMVGKFDYDFALHKDLEDESVHAYIFGTGMTEWEYLGDYTTDSDGKVYINLGRRSAGDYRVYMVVAGDLSTTTGYLSVVQKNTEAVLFDIDGTLTKSDSEAVAAYLGMSEADAYAGAADMVKAYQSKHYRIIYLSARPYWLAKDSRSWLGAQGIPAFHLHLDSNGELLDPTGKASYKAGYIKQLLSKGVKIVRVYGNATTDIEAYELAGIPKAETYIIGDHAGESGTQAVQDNYLSHISEVVNVTSDAQCQ</sequence>
<dbReference type="InterPro" id="IPR036412">
    <property type="entry name" value="HAD-like_sf"/>
</dbReference>
<name>A0A1M7YTQ2_9VIBR</name>
<evidence type="ECO:0000313" key="7">
    <source>
        <dbReference type="Proteomes" id="UP000184600"/>
    </source>
</evidence>
<feature type="signal peptide" evidence="4">
    <location>
        <begin position="1"/>
        <end position="22"/>
    </location>
</feature>
<dbReference type="Gene3D" id="3.40.50.1000">
    <property type="entry name" value="HAD superfamily/HAD-like"/>
    <property type="match status" value="1"/>
</dbReference>
<feature type="chain" id="PRO_5012590873" evidence="4">
    <location>
        <begin position="23"/>
        <end position="325"/>
    </location>
</feature>
<dbReference type="OrthoDB" id="9154097at2"/>
<dbReference type="Pfam" id="PF24695">
    <property type="entry name" value="PITM1-3"/>
    <property type="match status" value="1"/>
</dbReference>
<dbReference type="InterPro" id="IPR031315">
    <property type="entry name" value="LNS2/PITP"/>
</dbReference>
<keyword evidence="3" id="KW-0472">Membrane</keyword>
<feature type="domain" description="LNS2/PITP" evidence="5">
    <location>
        <begin position="160"/>
        <end position="302"/>
    </location>
</feature>
<accession>A0A1M7YTQ2</accession>
<evidence type="ECO:0000256" key="1">
    <source>
        <dbReference type="ARBA" id="ARBA00004308"/>
    </source>
</evidence>
<dbReference type="STRING" id="1117707.VQ7734_01697"/>
<reference evidence="7" key="1">
    <citation type="submission" date="2016-12" db="EMBL/GenBank/DDBJ databases">
        <authorList>
            <person name="Rodrigo-Torres L."/>
            <person name="Arahal R.D."/>
            <person name="Lucena T."/>
        </authorList>
    </citation>
    <scope>NUCLEOTIDE SEQUENCE [LARGE SCALE GENOMIC DNA]</scope>
</reference>
<evidence type="ECO:0000256" key="2">
    <source>
        <dbReference type="ARBA" id="ARBA00023121"/>
    </source>
</evidence>
<dbReference type="GO" id="GO:0031210">
    <property type="term" value="F:phosphatidylcholine binding"/>
    <property type="evidence" value="ECO:0007669"/>
    <property type="project" value="TreeGrafter"/>
</dbReference>
<evidence type="ECO:0000313" key="6">
    <source>
        <dbReference type="EMBL" id="SHO55936.1"/>
    </source>
</evidence>
<dbReference type="InterPro" id="IPR023214">
    <property type="entry name" value="HAD_sf"/>
</dbReference>
<evidence type="ECO:0000256" key="4">
    <source>
        <dbReference type="SAM" id="SignalP"/>
    </source>
</evidence>
<keyword evidence="2" id="KW-0446">Lipid-binding</keyword>
<dbReference type="SUPFAM" id="SSF56784">
    <property type="entry name" value="HAD-like"/>
    <property type="match status" value="1"/>
</dbReference>
<dbReference type="GO" id="GO:0012505">
    <property type="term" value="C:endomembrane system"/>
    <property type="evidence" value="ECO:0007669"/>
    <property type="project" value="UniProtKB-SubCell"/>
</dbReference>
<dbReference type="SMART" id="SM00775">
    <property type="entry name" value="LNS2"/>
    <property type="match status" value="1"/>
</dbReference>
<dbReference type="PANTHER" id="PTHR10658:SF27">
    <property type="entry name" value="PHOSPHATIDYLINOSITOL TRANSFER PROTEIN BETA ISOFORM"/>
    <property type="match status" value="1"/>
</dbReference>
<dbReference type="GO" id="GO:0008525">
    <property type="term" value="F:phosphatidylcholine transporter activity"/>
    <property type="evidence" value="ECO:0007669"/>
    <property type="project" value="TreeGrafter"/>
</dbReference>
<keyword evidence="4" id="KW-0732">Signal</keyword>
<dbReference type="InterPro" id="IPR001666">
    <property type="entry name" value="PI_transfer"/>
</dbReference>
<proteinExistence type="predicted"/>
<dbReference type="Proteomes" id="UP000184600">
    <property type="component" value="Unassembled WGS sequence"/>
</dbReference>
<gene>
    <name evidence="6" type="ORF">VQ7734_01697</name>
</gene>
<dbReference type="Pfam" id="PF24694">
    <property type="entry name" value="LNS2_PITM1-3"/>
    <property type="match status" value="1"/>
</dbReference>
<evidence type="ECO:0000259" key="5">
    <source>
        <dbReference type="SMART" id="SM00775"/>
    </source>
</evidence>
<dbReference type="RefSeq" id="WP_073581433.1">
    <property type="nucleotide sequence ID" value="NZ_AP024897.1"/>
</dbReference>
<organism evidence="6 7">
    <name type="scientific">Vibrio quintilis</name>
    <dbReference type="NCBI Taxonomy" id="1117707"/>
    <lineage>
        <taxon>Bacteria</taxon>
        <taxon>Pseudomonadati</taxon>
        <taxon>Pseudomonadota</taxon>
        <taxon>Gammaproteobacteria</taxon>
        <taxon>Vibrionales</taxon>
        <taxon>Vibrionaceae</taxon>
        <taxon>Vibrio</taxon>
    </lineage>
</organism>
<comment type="subcellular location">
    <subcellularLocation>
        <location evidence="1">Endomembrane system</location>
    </subcellularLocation>
</comment>
<protein>
    <submittedName>
        <fullName evidence="6">LNS2 (Lipin/Ned1/Smp2)</fullName>
    </submittedName>
</protein>
<dbReference type="AlphaFoldDB" id="A0A1M7YTQ2"/>
<dbReference type="EMBL" id="FRFG01000019">
    <property type="protein sequence ID" value="SHO55936.1"/>
    <property type="molecule type" value="Genomic_DNA"/>
</dbReference>
<dbReference type="GO" id="GO:0035091">
    <property type="term" value="F:phosphatidylinositol binding"/>
    <property type="evidence" value="ECO:0007669"/>
    <property type="project" value="TreeGrafter"/>
</dbReference>
<evidence type="ECO:0000256" key="3">
    <source>
        <dbReference type="ARBA" id="ARBA00023136"/>
    </source>
</evidence>
<keyword evidence="7" id="KW-1185">Reference proteome</keyword>